<keyword evidence="1" id="KW-0812">Transmembrane</keyword>
<reference evidence="2 3" key="1">
    <citation type="submission" date="2019-02" db="EMBL/GenBank/DDBJ databases">
        <title>Deep-cultivation of Planctomycetes and their phenomic and genomic characterization uncovers novel biology.</title>
        <authorList>
            <person name="Wiegand S."/>
            <person name="Jogler M."/>
            <person name="Boedeker C."/>
            <person name="Pinto D."/>
            <person name="Vollmers J."/>
            <person name="Rivas-Marin E."/>
            <person name="Kohn T."/>
            <person name="Peeters S.H."/>
            <person name="Heuer A."/>
            <person name="Rast P."/>
            <person name="Oberbeckmann S."/>
            <person name="Bunk B."/>
            <person name="Jeske O."/>
            <person name="Meyerdierks A."/>
            <person name="Storesund J.E."/>
            <person name="Kallscheuer N."/>
            <person name="Luecker S."/>
            <person name="Lage O.M."/>
            <person name="Pohl T."/>
            <person name="Merkel B.J."/>
            <person name="Hornburger P."/>
            <person name="Mueller R.-W."/>
            <person name="Bruemmer F."/>
            <person name="Labrenz M."/>
            <person name="Spormann A.M."/>
            <person name="Op den Camp H."/>
            <person name="Overmann J."/>
            <person name="Amann R."/>
            <person name="Jetten M.S.M."/>
            <person name="Mascher T."/>
            <person name="Medema M.H."/>
            <person name="Devos D.P."/>
            <person name="Kaster A.-K."/>
            <person name="Ovreas L."/>
            <person name="Rohde M."/>
            <person name="Galperin M.Y."/>
            <person name="Jogler C."/>
        </authorList>
    </citation>
    <scope>NUCLEOTIDE SEQUENCE [LARGE SCALE GENOMIC DNA]</scope>
    <source>
        <strain evidence="2 3">I41</strain>
    </source>
</reference>
<evidence type="ECO:0000256" key="1">
    <source>
        <dbReference type="SAM" id="Phobius"/>
    </source>
</evidence>
<dbReference type="EMBL" id="CP036339">
    <property type="protein sequence ID" value="QDT71621.1"/>
    <property type="molecule type" value="Genomic_DNA"/>
</dbReference>
<evidence type="ECO:0000313" key="3">
    <source>
        <dbReference type="Proteomes" id="UP000317909"/>
    </source>
</evidence>
<dbReference type="RefSeq" id="WP_145431029.1">
    <property type="nucleotide sequence ID" value="NZ_CP036339.1"/>
</dbReference>
<dbReference type="AlphaFoldDB" id="A0A517TTB7"/>
<protein>
    <submittedName>
        <fullName evidence="2">Uncharacterized protein</fullName>
    </submittedName>
</protein>
<accession>A0A517TTB7</accession>
<sequence length="127" mass="14419">MVVIAVALLVATPVILASPYRRAWLLAAAGAMILFSLSIAALSVRLHRLHAEAVRVVKYVDAFHDKYDMYPDDLSGYAFTDAALEPYFSYDGHWKGKEFALYYHPVQHSAVRHAYTPENGYWLKEQE</sequence>
<dbReference type="KEGG" id="llh:I41_07810"/>
<dbReference type="Proteomes" id="UP000317909">
    <property type="component" value="Chromosome"/>
</dbReference>
<feature type="transmembrane region" description="Helical" evidence="1">
    <location>
        <begin position="27"/>
        <end position="46"/>
    </location>
</feature>
<keyword evidence="1" id="KW-1133">Transmembrane helix</keyword>
<keyword evidence="1" id="KW-0472">Membrane</keyword>
<name>A0A517TTB7_9BACT</name>
<evidence type="ECO:0000313" key="2">
    <source>
        <dbReference type="EMBL" id="QDT71621.1"/>
    </source>
</evidence>
<gene>
    <name evidence="2" type="ORF">I41_07810</name>
</gene>
<keyword evidence="3" id="KW-1185">Reference proteome</keyword>
<proteinExistence type="predicted"/>
<organism evidence="2 3">
    <name type="scientific">Lacipirellula limnantheis</name>
    <dbReference type="NCBI Taxonomy" id="2528024"/>
    <lineage>
        <taxon>Bacteria</taxon>
        <taxon>Pseudomonadati</taxon>
        <taxon>Planctomycetota</taxon>
        <taxon>Planctomycetia</taxon>
        <taxon>Pirellulales</taxon>
        <taxon>Lacipirellulaceae</taxon>
        <taxon>Lacipirellula</taxon>
    </lineage>
</organism>